<comment type="caution">
    <text evidence="2">The sequence shown here is derived from an EMBL/GenBank/DDBJ whole genome shotgun (WGS) entry which is preliminary data.</text>
</comment>
<evidence type="ECO:0000256" key="1">
    <source>
        <dbReference type="SAM" id="MobiDB-lite"/>
    </source>
</evidence>
<name>A0ABS1UUW8_9ACTN</name>
<feature type="compositionally biased region" description="Low complexity" evidence="1">
    <location>
        <begin position="104"/>
        <end position="130"/>
    </location>
</feature>
<protein>
    <submittedName>
        <fullName evidence="2">Uncharacterized protein</fullName>
    </submittedName>
</protein>
<keyword evidence="3" id="KW-1185">Reference proteome</keyword>
<evidence type="ECO:0000313" key="3">
    <source>
        <dbReference type="Proteomes" id="UP000661193"/>
    </source>
</evidence>
<dbReference type="RefSeq" id="WP_203224389.1">
    <property type="nucleotide sequence ID" value="NZ_JAETXL010000015.1"/>
</dbReference>
<dbReference type="Proteomes" id="UP000661193">
    <property type="component" value="Unassembled WGS sequence"/>
</dbReference>
<evidence type="ECO:0000313" key="2">
    <source>
        <dbReference type="EMBL" id="MBL6280160.1"/>
    </source>
</evidence>
<gene>
    <name evidence="2" type="ORF">JMF97_28760</name>
</gene>
<dbReference type="EMBL" id="JAETXL010000015">
    <property type="protein sequence ID" value="MBL6280160.1"/>
    <property type="molecule type" value="Genomic_DNA"/>
</dbReference>
<sequence>MTLIYPTDREDAGRLARQLLDAAGPERHDEVRTNTDGALGLAFDVPDDIADAVLGTGEGRVVQPSLDALAGAEADNASTEGGEESALAEVGGESAPADSGEETAPAVAGEESAPAEVGEGGASVVAGADVSEVDAKPVDGSSPPPGKAARSRSSRSR</sequence>
<organism evidence="2 3">
    <name type="scientific">Micromonospora fiedleri</name>
    <dbReference type="NCBI Taxonomy" id="1157498"/>
    <lineage>
        <taxon>Bacteria</taxon>
        <taxon>Bacillati</taxon>
        <taxon>Actinomycetota</taxon>
        <taxon>Actinomycetes</taxon>
        <taxon>Micromonosporales</taxon>
        <taxon>Micromonosporaceae</taxon>
        <taxon>Micromonospora</taxon>
    </lineage>
</organism>
<proteinExistence type="predicted"/>
<accession>A0ABS1UUW8</accession>
<reference evidence="2 3" key="1">
    <citation type="submission" date="2021-01" db="EMBL/GenBank/DDBJ databases">
        <title>Genome sequencing of Micromonospora fiedleri MG-37.</title>
        <authorList>
            <person name="Moreland P.E.J."/>
            <person name="Stach J.E.M."/>
        </authorList>
    </citation>
    <scope>NUCLEOTIDE SEQUENCE [LARGE SCALE GENOMIC DNA]</scope>
    <source>
        <strain evidence="2 3">MG-37</strain>
    </source>
</reference>
<feature type="region of interest" description="Disordered" evidence="1">
    <location>
        <begin position="71"/>
        <end position="157"/>
    </location>
</feature>